<name>A0ABD2YP81_9GENT</name>
<keyword evidence="2" id="KW-0732">Signal</keyword>
<evidence type="ECO:0000313" key="4">
    <source>
        <dbReference type="Proteomes" id="UP001630127"/>
    </source>
</evidence>
<proteinExistence type="predicted"/>
<sequence>MSIKSMLVLFIGLVGLTIHQSAARPVLTDPERDSDLSDPLCEGEQWFEPSGESKHNKPNPNCIPHERKKQSQAPSPSQAPQPELIVSPSAWAWPVVKPPTSSQAPSSPQASPPQEEGKPAFSGTPCKKSSAKAAHQHP</sequence>
<feature type="signal peptide" evidence="2">
    <location>
        <begin position="1"/>
        <end position="23"/>
    </location>
</feature>
<comment type="caution">
    <text evidence="3">The sequence shown here is derived from an EMBL/GenBank/DDBJ whole genome shotgun (WGS) entry which is preliminary data.</text>
</comment>
<evidence type="ECO:0000256" key="2">
    <source>
        <dbReference type="SAM" id="SignalP"/>
    </source>
</evidence>
<feature type="compositionally biased region" description="Low complexity" evidence="1">
    <location>
        <begin position="71"/>
        <end position="82"/>
    </location>
</feature>
<organism evidence="3 4">
    <name type="scientific">Cinchona calisaya</name>
    <dbReference type="NCBI Taxonomy" id="153742"/>
    <lineage>
        <taxon>Eukaryota</taxon>
        <taxon>Viridiplantae</taxon>
        <taxon>Streptophyta</taxon>
        <taxon>Embryophyta</taxon>
        <taxon>Tracheophyta</taxon>
        <taxon>Spermatophyta</taxon>
        <taxon>Magnoliopsida</taxon>
        <taxon>eudicotyledons</taxon>
        <taxon>Gunneridae</taxon>
        <taxon>Pentapetalae</taxon>
        <taxon>asterids</taxon>
        <taxon>lamiids</taxon>
        <taxon>Gentianales</taxon>
        <taxon>Rubiaceae</taxon>
        <taxon>Cinchonoideae</taxon>
        <taxon>Cinchoneae</taxon>
        <taxon>Cinchona</taxon>
    </lineage>
</organism>
<gene>
    <name evidence="3" type="ORF">ACH5RR_033044</name>
</gene>
<keyword evidence="4" id="KW-1185">Reference proteome</keyword>
<feature type="chain" id="PRO_5044880260" evidence="2">
    <location>
        <begin position="24"/>
        <end position="138"/>
    </location>
</feature>
<dbReference type="AlphaFoldDB" id="A0ABD2YP81"/>
<feature type="compositionally biased region" description="Low complexity" evidence="1">
    <location>
        <begin position="98"/>
        <end position="114"/>
    </location>
</feature>
<dbReference type="EMBL" id="JBJUIK010000013">
    <property type="protein sequence ID" value="KAL3507662.1"/>
    <property type="molecule type" value="Genomic_DNA"/>
</dbReference>
<evidence type="ECO:0000256" key="1">
    <source>
        <dbReference type="SAM" id="MobiDB-lite"/>
    </source>
</evidence>
<protein>
    <submittedName>
        <fullName evidence="3">Uncharacterized protein</fullName>
    </submittedName>
</protein>
<evidence type="ECO:0000313" key="3">
    <source>
        <dbReference type="EMBL" id="KAL3507662.1"/>
    </source>
</evidence>
<feature type="region of interest" description="Disordered" evidence="1">
    <location>
        <begin position="21"/>
        <end position="138"/>
    </location>
</feature>
<dbReference type="Proteomes" id="UP001630127">
    <property type="component" value="Unassembled WGS sequence"/>
</dbReference>
<accession>A0ABD2YP81</accession>
<reference evidence="3 4" key="1">
    <citation type="submission" date="2024-11" db="EMBL/GenBank/DDBJ databases">
        <title>A near-complete genome assembly of Cinchona calisaya.</title>
        <authorList>
            <person name="Lian D.C."/>
            <person name="Zhao X.W."/>
            <person name="Wei L."/>
        </authorList>
    </citation>
    <scope>NUCLEOTIDE SEQUENCE [LARGE SCALE GENOMIC DNA]</scope>
    <source>
        <tissue evidence="3">Nenye</tissue>
    </source>
</reference>